<dbReference type="EMBL" id="FNGF01000001">
    <property type="protein sequence ID" value="SDK49755.1"/>
    <property type="molecule type" value="Genomic_DNA"/>
</dbReference>
<keyword evidence="2" id="KW-1133">Transmembrane helix</keyword>
<evidence type="ECO:0000256" key="2">
    <source>
        <dbReference type="SAM" id="Phobius"/>
    </source>
</evidence>
<keyword evidence="2" id="KW-0812">Transmembrane</keyword>
<proteinExistence type="predicted"/>
<organism evidence="3 4">
    <name type="scientific">Glycomyces sambucus</name>
    <dbReference type="NCBI Taxonomy" id="380244"/>
    <lineage>
        <taxon>Bacteria</taxon>
        <taxon>Bacillati</taxon>
        <taxon>Actinomycetota</taxon>
        <taxon>Actinomycetes</taxon>
        <taxon>Glycomycetales</taxon>
        <taxon>Glycomycetaceae</taxon>
        <taxon>Glycomyces</taxon>
    </lineage>
</organism>
<dbReference type="RefSeq" id="WP_176953139.1">
    <property type="nucleotide sequence ID" value="NZ_FNGF01000001.1"/>
</dbReference>
<name>A0A1G9CE91_9ACTN</name>
<accession>A0A1G9CE91</accession>
<sequence>MSSESPSGDAPATATPDPDEPRPRAFNEDWAAVVVGLALLALVLIGAIPEGVIP</sequence>
<keyword evidence="2" id="KW-0472">Membrane</keyword>
<protein>
    <submittedName>
        <fullName evidence="3">Uncharacterized protein</fullName>
    </submittedName>
</protein>
<evidence type="ECO:0000256" key="1">
    <source>
        <dbReference type="SAM" id="MobiDB-lite"/>
    </source>
</evidence>
<reference evidence="4" key="1">
    <citation type="submission" date="2016-10" db="EMBL/GenBank/DDBJ databases">
        <authorList>
            <person name="Varghese N."/>
            <person name="Submissions S."/>
        </authorList>
    </citation>
    <scope>NUCLEOTIDE SEQUENCE [LARGE SCALE GENOMIC DNA]</scope>
    <source>
        <strain evidence="4">CGMCC 4.3147</strain>
    </source>
</reference>
<feature type="region of interest" description="Disordered" evidence="1">
    <location>
        <begin position="1"/>
        <end position="25"/>
    </location>
</feature>
<dbReference type="Proteomes" id="UP000198662">
    <property type="component" value="Unassembled WGS sequence"/>
</dbReference>
<evidence type="ECO:0000313" key="3">
    <source>
        <dbReference type="EMBL" id="SDK49755.1"/>
    </source>
</evidence>
<keyword evidence="4" id="KW-1185">Reference proteome</keyword>
<dbReference type="STRING" id="380244.SAMN05216298_0280"/>
<gene>
    <name evidence="3" type="ORF">SAMN05216298_0280</name>
</gene>
<feature type="transmembrane region" description="Helical" evidence="2">
    <location>
        <begin position="30"/>
        <end position="48"/>
    </location>
</feature>
<evidence type="ECO:0000313" key="4">
    <source>
        <dbReference type="Proteomes" id="UP000198662"/>
    </source>
</evidence>
<dbReference type="AlphaFoldDB" id="A0A1G9CE91"/>